<evidence type="ECO:0000259" key="2">
    <source>
        <dbReference type="PROSITE" id="PS50106"/>
    </source>
</evidence>
<dbReference type="SUPFAM" id="SSF50156">
    <property type="entry name" value="PDZ domain-like"/>
    <property type="match status" value="1"/>
</dbReference>
<protein>
    <recommendedName>
        <fullName evidence="2">PDZ domain-containing protein</fullName>
    </recommendedName>
</protein>
<dbReference type="InterPro" id="IPR036034">
    <property type="entry name" value="PDZ_sf"/>
</dbReference>
<dbReference type="InterPro" id="IPR001478">
    <property type="entry name" value="PDZ"/>
</dbReference>
<proteinExistence type="predicted"/>
<organism evidence="3">
    <name type="scientific">Chrysotila carterae</name>
    <name type="common">Marine alga</name>
    <name type="synonym">Syracosphaera carterae</name>
    <dbReference type="NCBI Taxonomy" id="13221"/>
    <lineage>
        <taxon>Eukaryota</taxon>
        <taxon>Haptista</taxon>
        <taxon>Haptophyta</taxon>
        <taxon>Prymnesiophyceae</taxon>
        <taxon>Isochrysidales</taxon>
        <taxon>Isochrysidaceae</taxon>
        <taxon>Chrysotila</taxon>
    </lineage>
</organism>
<dbReference type="Pfam" id="PF13180">
    <property type="entry name" value="PDZ_2"/>
    <property type="match status" value="1"/>
</dbReference>
<dbReference type="EMBL" id="HBIZ01014363">
    <property type="protein sequence ID" value="CAE0756193.1"/>
    <property type="molecule type" value="Transcribed_RNA"/>
</dbReference>
<dbReference type="Gene3D" id="2.30.42.10">
    <property type="match status" value="1"/>
</dbReference>
<feature type="compositionally biased region" description="Low complexity" evidence="1">
    <location>
        <begin position="22"/>
        <end position="35"/>
    </location>
</feature>
<dbReference type="PROSITE" id="PS50106">
    <property type="entry name" value="PDZ"/>
    <property type="match status" value="1"/>
</dbReference>
<name>A0A7S4B6U0_CHRCT</name>
<accession>A0A7S4B6U0</accession>
<reference evidence="3" key="1">
    <citation type="submission" date="2021-01" db="EMBL/GenBank/DDBJ databases">
        <authorList>
            <person name="Corre E."/>
            <person name="Pelletier E."/>
            <person name="Niang G."/>
            <person name="Scheremetjew M."/>
            <person name="Finn R."/>
            <person name="Kale V."/>
            <person name="Holt S."/>
            <person name="Cochrane G."/>
            <person name="Meng A."/>
            <person name="Brown T."/>
            <person name="Cohen L."/>
        </authorList>
    </citation>
    <scope>NUCLEOTIDE SEQUENCE</scope>
    <source>
        <strain evidence="3">CCMP645</strain>
    </source>
</reference>
<sequence length="633" mass="68150">MVASTTSLRILCMLRLRLSRRSGSSRGDAASSRMRPWSSRSGTWTPPPLGSATRHGSGSRISKSVRTARGTSTWSKSSGSTRRATCSSSKSHVNSPFFQMAIVWTTLQLTSASDSHTPSAISSFTKRPQRPSFFLHAFLPGRLFHRHRPLRIISPITVVAALLCEFSVSSNFRIYTLYLLCSLCRPPFPLFLIYLHTEVARSVGTTASADKLDVINTQMTVVCNGVHDNGSFSKATKFEWNAVSSTGAPLFSAISTGEKTSDVVTEPGSEPTSTLISAFIVSICLDPKETRLRATRACEHHVSVWSPPGHTGHIGADSSGAREQNYFAKYASSAHAAGLFDAVAIQPFKREHRGQLTFVADEELVVLATDVVVFTIDAEKLGDKDGNPDLGIMTEVRLRGVVVTDVDPDGAAASVDMRVGDRIRRINDVDIEQDASTISAALSGDPIEIEDGKKKRTVAVVVVERDTDGEAVGNAYAESHGDFKWWLARRKADAEVGLVPDTGYLQVLQTQQQSTVPLAVAQGAQPPVAMAVAQPPVAFAQPMGQSMATPMAAEYPVANAVATGPPVVQPVAETAVAVAVAVPDGELHPLERDASSDADEVVEKLRKLKLLKDEGLIDADDYETKKADLLQRM</sequence>
<feature type="compositionally biased region" description="Low complexity" evidence="1">
    <location>
        <begin position="69"/>
        <end position="83"/>
    </location>
</feature>
<evidence type="ECO:0000313" key="3">
    <source>
        <dbReference type="EMBL" id="CAE0756193.1"/>
    </source>
</evidence>
<feature type="domain" description="PDZ" evidence="2">
    <location>
        <begin position="375"/>
        <end position="432"/>
    </location>
</feature>
<feature type="compositionally biased region" description="Polar residues" evidence="1">
    <location>
        <begin position="54"/>
        <end position="65"/>
    </location>
</feature>
<gene>
    <name evidence="3" type="ORF">PCAR00345_LOCUS8787</name>
</gene>
<feature type="region of interest" description="Disordered" evidence="1">
    <location>
        <begin position="22"/>
        <end position="90"/>
    </location>
</feature>
<dbReference type="AlphaFoldDB" id="A0A7S4B6U0"/>
<evidence type="ECO:0000256" key="1">
    <source>
        <dbReference type="SAM" id="MobiDB-lite"/>
    </source>
</evidence>